<gene>
    <name evidence="1" type="ORF">CLV72_101222</name>
</gene>
<dbReference type="RefSeq" id="WP_106237691.1">
    <property type="nucleotide sequence ID" value="NZ_PVZC01000001.1"/>
</dbReference>
<evidence type="ECO:0000313" key="2">
    <source>
        <dbReference type="Proteomes" id="UP000237846"/>
    </source>
</evidence>
<accession>A0A2T0QCJ5</accession>
<comment type="caution">
    <text evidence="1">The sequence shown here is derived from an EMBL/GenBank/DDBJ whole genome shotgun (WGS) entry which is preliminary data.</text>
</comment>
<dbReference type="Gene3D" id="3.30.530.20">
    <property type="match status" value="1"/>
</dbReference>
<dbReference type="SUPFAM" id="SSF55961">
    <property type="entry name" value="Bet v1-like"/>
    <property type="match status" value="1"/>
</dbReference>
<keyword evidence="2" id="KW-1185">Reference proteome</keyword>
<dbReference type="AlphaFoldDB" id="A0A2T0QCJ5"/>
<dbReference type="Pfam" id="PF10604">
    <property type="entry name" value="Polyketide_cyc2"/>
    <property type="match status" value="1"/>
</dbReference>
<dbReference type="Proteomes" id="UP000237846">
    <property type="component" value="Unassembled WGS sequence"/>
</dbReference>
<proteinExistence type="predicted"/>
<dbReference type="InterPro" id="IPR023393">
    <property type="entry name" value="START-like_dom_sf"/>
</dbReference>
<sequence length="147" mass="16484">MAKRKVSRSIVVAAPPKVVFDILADPRAHPEFDGSGSVRGLVSGPDRLEHGSRFGMEMRLGLPYRMTNSVVEFEEGRLIAWKHLGPHIWRWELEPIAGGRTRVIETFDYSPAGFGAFLYQLLGYPVRNAQGIEATLPRLRQLAESRV</sequence>
<organism evidence="1 2">
    <name type="scientific">Allonocardiopsis opalescens</name>
    <dbReference type="NCBI Taxonomy" id="1144618"/>
    <lineage>
        <taxon>Bacteria</taxon>
        <taxon>Bacillati</taxon>
        <taxon>Actinomycetota</taxon>
        <taxon>Actinomycetes</taxon>
        <taxon>Streptosporangiales</taxon>
        <taxon>Allonocardiopsis</taxon>
    </lineage>
</organism>
<reference evidence="1 2" key="1">
    <citation type="submission" date="2018-03" db="EMBL/GenBank/DDBJ databases">
        <title>Genomic Encyclopedia of Archaeal and Bacterial Type Strains, Phase II (KMG-II): from individual species to whole genera.</title>
        <authorList>
            <person name="Goeker M."/>
        </authorList>
    </citation>
    <scope>NUCLEOTIDE SEQUENCE [LARGE SCALE GENOMIC DNA]</scope>
    <source>
        <strain evidence="1 2">DSM 45601</strain>
    </source>
</reference>
<dbReference type="InterPro" id="IPR019587">
    <property type="entry name" value="Polyketide_cyclase/dehydratase"/>
</dbReference>
<protein>
    <submittedName>
        <fullName evidence="1">Polyketide cyclase/dehydrase/lipid transport protein</fullName>
    </submittedName>
</protein>
<dbReference type="EMBL" id="PVZC01000001">
    <property type="protein sequence ID" value="PRY01639.1"/>
    <property type="molecule type" value="Genomic_DNA"/>
</dbReference>
<dbReference type="OrthoDB" id="6624781at2"/>
<name>A0A2T0QCJ5_9ACTN</name>
<evidence type="ECO:0000313" key="1">
    <source>
        <dbReference type="EMBL" id="PRY01639.1"/>
    </source>
</evidence>